<accession>A0A8S9SDL8</accession>
<evidence type="ECO:0000313" key="2">
    <source>
        <dbReference type="Proteomes" id="UP000712600"/>
    </source>
</evidence>
<evidence type="ECO:0000313" key="1">
    <source>
        <dbReference type="EMBL" id="KAF3590119.1"/>
    </source>
</evidence>
<reference evidence="1" key="1">
    <citation type="submission" date="2019-12" db="EMBL/GenBank/DDBJ databases">
        <title>Genome sequencing and annotation of Brassica cretica.</title>
        <authorList>
            <person name="Studholme D.J."/>
            <person name="Sarris P."/>
        </authorList>
    </citation>
    <scope>NUCLEOTIDE SEQUENCE</scope>
    <source>
        <strain evidence="1">PFS-109/04</strain>
        <tissue evidence="1">Leaf</tissue>
    </source>
</reference>
<gene>
    <name evidence="1" type="ORF">F2Q69_00028777</name>
</gene>
<comment type="caution">
    <text evidence="1">The sequence shown here is derived from an EMBL/GenBank/DDBJ whole genome shotgun (WGS) entry which is preliminary data.</text>
</comment>
<protein>
    <submittedName>
        <fullName evidence="1">Uncharacterized protein</fullName>
    </submittedName>
</protein>
<name>A0A8S9SDL8_BRACR</name>
<organism evidence="1 2">
    <name type="scientific">Brassica cretica</name>
    <name type="common">Mustard</name>
    <dbReference type="NCBI Taxonomy" id="69181"/>
    <lineage>
        <taxon>Eukaryota</taxon>
        <taxon>Viridiplantae</taxon>
        <taxon>Streptophyta</taxon>
        <taxon>Embryophyta</taxon>
        <taxon>Tracheophyta</taxon>
        <taxon>Spermatophyta</taxon>
        <taxon>Magnoliopsida</taxon>
        <taxon>eudicotyledons</taxon>
        <taxon>Gunneridae</taxon>
        <taxon>Pentapetalae</taxon>
        <taxon>rosids</taxon>
        <taxon>malvids</taxon>
        <taxon>Brassicales</taxon>
        <taxon>Brassicaceae</taxon>
        <taxon>Brassiceae</taxon>
        <taxon>Brassica</taxon>
    </lineage>
</organism>
<dbReference type="EMBL" id="QGKX02000088">
    <property type="protein sequence ID" value="KAF3590119.1"/>
    <property type="molecule type" value="Genomic_DNA"/>
</dbReference>
<dbReference type="AlphaFoldDB" id="A0A8S9SDL8"/>
<proteinExistence type="predicted"/>
<sequence length="206" mass="22712">MSDGLRTTPLTLGVRSLGGKSFSFSLCLVSILLHAVRVLSEQIKHHHTRFLFKPPATLSSLFSHDFFRAFPRKYGAQNRPQGPVFIDRERPVIALADQLQEIGQGDATCPLAPFRPKPLRTAPITAQLHPWQFPHEKAPPGLCLTAWFGQDCSWTHSPKRSVGTARLSLSCLTSLTINLDHGTLVSRSDDLISTSPGTTVRPDDPI</sequence>
<dbReference type="Proteomes" id="UP000712600">
    <property type="component" value="Unassembled WGS sequence"/>
</dbReference>